<dbReference type="AlphaFoldDB" id="A0A1B8S8F3"/>
<dbReference type="InterPro" id="IPR011251">
    <property type="entry name" value="Luciferase-like_dom"/>
</dbReference>
<dbReference type="PANTHER" id="PTHR30137">
    <property type="entry name" value="LUCIFERASE-LIKE MONOOXYGENASE"/>
    <property type="match status" value="1"/>
</dbReference>
<gene>
    <name evidence="4" type="ORF">ACT18_25325</name>
</gene>
<dbReference type="InterPro" id="IPR050766">
    <property type="entry name" value="Bact_Lucif_Oxidored"/>
</dbReference>
<sequence>MFTLRFDMRAPASGAPSTELYAAAIDICAWAETRGAVAAVLSEHHGTADGHLPSPLLLASAIAARTQTLTIMLAAVVLPFWDPVRLAEDISVLDLISNGRVAYAFGLGHRAEEYEHFGVDIRARGRLADEKLTLLLRLLRGEPVQHQGRRIQVTPACVTPGGPAIMVAGGSPAAARRAARRGLGFLAQANPPGLKDLYESLCRQHGREPGPAQFPDADAPTAVFVADDVDKAWNELGPYLLHDAVTAAAYRHGDDTVASISRAASVAQLRETPGPYRIFTVDEAVAHLQSGRSLPLLPLCGGLPPDLAWPYLEQAVAAVGHANPGGET</sequence>
<keyword evidence="1" id="KW-0560">Oxidoreductase</keyword>
<dbReference type="Gene3D" id="3.20.20.30">
    <property type="entry name" value="Luciferase-like domain"/>
    <property type="match status" value="1"/>
</dbReference>
<evidence type="ECO:0000259" key="3">
    <source>
        <dbReference type="Pfam" id="PF00296"/>
    </source>
</evidence>
<dbReference type="PATRIC" id="fig|354243.3.peg.5341"/>
<feature type="domain" description="Luciferase-like" evidence="3">
    <location>
        <begin position="16"/>
        <end position="253"/>
    </location>
</feature>
<evidence type="ECO:0000313" key="5">
    <source>
        <dbReference type="Proteomes" id="UP000092668"/>
    </source>
</evidence>
<dbReference type="EMBL" id="LFOE01000228">
    <property type="protein sequence ID" value="OBY29029.1"/>
    <property type="molecule type" value="Genomic_DNA"/>
</dbReference>
<proteinExistence type="predicted"/>
<dbReference type="InterPro" id="IPR036661">
    <property type="entry name" value="Luciferase-like_sf"/>
</dbReference>
<accession>A0A1B8S8F3</accession>
<dbReference type="RefSeq" id="WP_065289956.1">
    <property type="nucleotide sequence ID" value="NZ_LFOE01000228.1"/>
</dbReference>
<keyword evidence="2" id="KW-0503">Monooxygenase</keyword>
<name>A0A1B8S8F3_9MYCO</name>
<organism evidence="4 5">
    <name type="scientific">Mycolicibacter kumamotonensis</name>
    <dbReference type="NCBI Taxonomy" id="354243"/>
    <lineage>
        <taxon>Bacteria</taxon>
        <taxon>Bacillati</taxon>
        <taxon>Actinomycetota</taxon>
        <taxon>Actinomycetes</taxon>
        <taxon>Mycobacteriales</taxon>
        <taxon>Mycobacteriaceae</taxon>
        <taxon>Mycolicibacter</taxon>
    </lineage>
</organism>
<protein>
    <submittedName>
        <fullName evidence="4">Luciferase</fullName>
    </submittedName>
</protein>
<dbReference type="Proteomes" id="UP000092668">
    <property type="component" value="Unassembled WGS sequence"/>
</dbReference>
<dbReference type="PANTHER" id="PTHR30137:SF8">
    <property type="entry name" value="BLR5498 PROTEIN"/>
    <property type="match status" value="1"/>
</dbReference>
<comment type="caution">
    <text evidence="4">The sequence shown here is derived from an EMBL/GenBank/DDBJ whole genome shotgun (WGS) entry which is preliminary data.</text>
</comment>
<dbReference type="GO" id="GO:0004497">
    <property type="term" value="F:monooxygenase activity"/>
    <property type="evidence" value="ECO:0007669"/>
    <property type="project" value="UniProtKB-KW"/>
</dbReference>
<evidence type="ECO:0000256" key="2">
    <source>
        <dbReference type="ARBA" id="ARBA00023033"/>
    </source>
</evidence>
<dbReference type="Pfam" id="PF00296">
    <property type="entry name" value="Bac_luciferase"/>
    <property type="match status" value="1"/>
</dbReference>
<dbReference type="SUPFAM" id="SSF51679">
    <property type="entry name" value="Bacterial luciferase-like"/>
    <property type="match status" value="1"/>
</dbReference>
<dbReference type="GO" id="GO:0005829">
    <property type="term" value="C:cytosol"/>
    <property type="evidence" value="ECO:0007669"/>
    <property type="project" value="TreeGrafter"/>
</dbReference>
<keyword evidence="5" id="KW-1185">Reference proteome</keyword>
<evidence type="ECO:0000313" key="4">
    <source>
        <dbReference type="EMBL" id="OBY29029.1"/>
    </source>
</evidence>
<evidence type="ECO:0000256" key="1">
    <source>
        <dbReference type="ARBA" id="ARBA00023002"/>
    </source>
</evidence>
<reference evidence="4 5" key="1">
    <citation type="submission" date="2015-06" db="EMBL/GenBank/DDBJ databases">
        <title>Genome sequence of Mycobacterium kumamotonense strain Roo.</title>
        <authorList>
            <person name="Greninger A.L."/>
            <person name="Cunningham G."/>
            <person name="Miller S."/>
        </authorList>
    </citation>
    <scope>NUCLEOTIDE SEQUENCE [LARGE SCALE GENOMIC DNA]</scope>
    <source>
        <strain evidence="4 5">Roo</strain>
    </source>
</reference>
<dbReference type="GO" id="GO:0016705">
    <property type="term" value="F:oxidoreductase activity, acting on paired donors, with incorporation or reduction of molecular oxygen"/>
    <property type="evidence" value="ECO:0007669"/>
    <property type="project" value="InterPro"/>
</dbReference>
<dbReference type="OrthoDB" id="3209103at2"/>